<feature type="non-terminal residue" evidence="2">
    <location>
        <position position="1770"/>
    </location>
</feature>
<feature type="compositionally biased region" description="Low complexity" evidence="1">
    <location>
        <begin position="83"/>
        <end position="106"/>
    </location>
</feature>
<feature type="compositionally biased region" description="Basic and acidic residues" evidence="1">
    <location>
        <begin position="1294"/>
        <end position="1305"/>
    </location>
</feature>
<feature type="compositionally biased region" description="Polar residues" evidence="1">
    <location>
        <begin position="296"/>
        <end position="305"/>
    </location>
</feature>
<feature type="region of interest" description="Disordered" evidence="1">
    <location>
        <begin position="1637"/>
        <end position="1770"/>
    </location>
</feature>
<feature type="compositionally biased region" description="Basic and acidic residues" evidence="1">
    <location>
        <begin position="1640"/>
        <end position="1651"/>
    </location>
</feature>
<accession>A0AAN8ZXF6</accession>
<name>A0AAN8ZXF6_HALRR</name>
<feature type="compositionally biased region" description="Basic and acidic residues" evidence="1">
    <location>
        <begin position="519"/>
        <end position="530"/>
    </location>
</feature>
<feature type="compositionally biased region" description="Low complexity" evidence="1">
    <location>
        <begin position="1718"/>
        <end position="1745"/>
    </location>
</feature>
<feature type="region of interest" description="Disordered" evidence="1">
    <location>
        <begin position="805"/>
        <end position="873"/>
    </location>
</feature>
<feature type="region of interest" description="Disordered" evidence="1">
    <location>
        <begin position="1240"/>
        <end position="1280"/>
    </location>
</feature>
<feature type="region of interest" description="Disordered" evidence="1">
    <location>
        <begin position="1292"/>
        <end position="1586"/>
    </location>
</feature>
<feature type="compositionally biased region" description="Basic and acidic residues" evidence="1">
    <location>
        <begin position="843"/>
        <end position="853"/>
    </location>
</feature>
<feature type="region of interest" description="Disordered" evidence="1">
    <location>
        <begin position="426"/>
        <end position="495"/>
    </location>
</feature>
<organism evidence="2 3">
    <name type="scientific">Halocaridina rubra</name>
    <name type="common">Hawaiian red shrimp</name>
    <dbReference type="NCBI Taxonomy" id="373956"/>
    <lineage>
        <taxon>Eukaryota</taxon>
        <taxon>Metazoa</taxon>
        <taxon>Ecdysozoa</taxon>
        <taxon>Arthropoda</taxon>
        <taxon>Crustacea</taxon>
        <taxon>Multicrustacea</taxon>
        <taxon>Malacostraca</taxon>
        <taxon>Eumalacostraca</taxon>
        <taxon>Eucarida</taxon>
        <taxon>Decapoda</taxon>
        <taxon>Pleocyemata</taxon>
        <taxon>Caridea</taxon>
        <taxon>Atyoidea</taxon>
        <taxon>Atyidae</taxon>
        <taxon>Halocaridina</taxon>
    </lineage>
</organism>
<proteinExistence type="predicted"/>
<feature type="compositionally biased region" description="Basic residues" evidence="1">
    <location>
        <begin position="1761"/>
        <end position="1770"/>
    </location>
</feature>
<gene>
    <name evidence="2" type="ORF">SK128_021819</name>
</gene>
<feature type="compositionally biased region" description="Low complexity" evidence="1">
    <location>
        <begin position="632"/>
        <end position="643"/>
    </location>
</feature>
<feature type="region of interest" description="Disordered" evidence="1">
    <location>
        <begin position="509"/>
        <end position="542"/>
    </location>
</feature>
<evidence type="ECO:0000256" key="1">
    <source>
        <dbReference type="SAM" id="MobiDB-lite"/>
    </source>
</evidence>
<feature type="compositionally biased region" description="Low complexity" evidence="1">
    <location>
        <begin position="142"/>
        <end position="151"/>
    </location>
</feature>
<dbReference type="EMBL" id="JAXCGZ010013577">
    <property type="protein sequence ID" value="KAK7072261.1"/>
    <property type="molecule type" value="Genomic_DNA"/>
</dbReference>
<dbReference type="Proteomes" id="UP001381693">
    <property type="component" value="Unassembled WGS sequence"/>
</dbReference>
<keyword evidence="3" id="KW-1185">Reference proteome</keyword>
<feature type="region of interest" description="Disordered" evidence="1">
    <location>
        <begin position="142"/>
        <end position="190"/>
    </location>
</feature>
<feature type="compositionally biased region" description="Polar residues" evidence="1">
    <location>
        <begin position="531"/>
        <end position="542"/>
    </location>
</feature>
<feature type="compositionally biased region" description="Basic and acidic residues" evidence="1">
    <location>
        <begin position="806"/>
        <end position="818"/>
    </location>
</feature>
<reference evidence="2 3" key="1">
    <citation type="submission" date="2023-11" db="EMBL/GenBank/DDBJ databases">
        <title>Halocaridina rubra genome assembly.</title>
        <authorList>
            <person name="Smith C."/>
        </authorList>
    </citation>
    <scope>NUCLEOTIDE SEQUENCE [LARGE SCALE GENOMIC DNA]</scope>
    <source>
        <strain evidence="2">EP-1</strain>
        <tissue evidence="2">Whole</tissue>
    </source>
</reference>
<feature type="region of interest" description="Disordered" evidence="1">
    <location>
        <begin position="296"/>
        <end position="336"/>
    </location>
</feature>
<feature type="compositionally biased region" description="Basic and acidic residues" evidence="1">
    <location>
        <begin position="606"/>
        <end position="631"/>
    </location>
</feature>
<feature type="region of interest" description="Disordered" evidence="1">
    <location>
        <begin position="579"/>
        <end position="725"/>
    </location>
</feature>
<feature type="compositionally biased region" description="Low complexity" evidence="1">
    <location>
        <begin position="451"/>
        <end position="477"/>
    </location>
</feature>
<feature type="compositionally biased region" description="Basic and acidic residues" evidence="1">
    <location>
        <begin position="1263"/>
        <end position="1277"/>
    </location>
</feature>
<feature type="compositionally biased region" description="Polar residues" evidence="1">
    <location>
        <begin position="1746"/>
        <end position="1757"/>
    </location>
</feature>
<feature type="compositionally biased region" description="Basic and acidic residues" evidence="1">
    <location>
        <begin position="1441"/>
        <end position="1450"/>
    </location>
</feature>
<comment type="caution">
    <text evidence="2">The sequence shown here is derived from an EMBL/GenBank/DDBJ whole genome shotgun (WGS) entry which is preliminary data.</text>
</comment>
<evidence type="ECO:0000313" key="3">
    <source>
        <dbReference type="Proteomes" id="UP001381693"/>
    </source>
</evidence>
<evidence type="ECO:0000313" key="2">
    <source>
        <dbReference type="EMBL" id="KAK7072261.1"/>
    </source>
</evidence>
<feature type="compositionally biased region" description="Polar residues" evidence="1">
    <location>
        <begin position="1362"/>
        <end position="1384"/>
    </location>
</feature>
<feature type="compositionally biased region" description="Polar residues" evidence="1">
    <location>
        <begin position="1476"/>
        <end position="1486"/>
    </location>
</feature>
<feature type="compositionally biased region" description="Polar residues" evidence="1">
    <location>
        <begin position="176"/>
        <end position="185"/>
    </location>
</feature>
<feature type="region of interest" description="Disordered" evidence="1">
    <location>
        <begin position="33"/>
        <end position="106"/>
    </location>
</feature>
<feature type="compositionally biased region" description="Polar residues" evidence="1">
    <location>
        <begin position="1317"/>
        <end position="1327"/>
    </location>
</feature>
<protein>
    <submittedName>
        <fullName evidence="2">Uncharacterized protein</fullName>
    </submittedName>
</protein>
<feature type="region of interest" description="Disordered" evidence="1">
    <location>
        <begin position="882"/>
        <end position="901"/>
    </location>
</feature>
<feature type="compositionally biased region" description="Polar residues" evidence="1">
    <location>
        <begin position="707"/>
        <end position="719"/>
    </location>
</feature>
<feature type="compositionally biased region" description="Polar residues" evidence="1">
    <location>
        <begin position="426"/>
        <end position="435"/>
    </location>
</feature>
<sequence length="1770" mass="193148">MEGRVGGSSTSTRNKCATLPGYRVGSVRYGVRLAPPDAHSSFSSTRRSSEGDITQSERSPKCNIEGDTNEESQKSHFDFVNASDSLESSDSTRSSFTSTTTTLTTSKTPDINTCNSVTQSPPSIVLKEAHSLLNHTRSLLTVPSHSSSSLPPVSPRPHSRRRSFNTFPRPWVAPQANHNTNIATNSGGGDDDDILNRSFQAVDRCQLASTDGGSCTTTNSSNLKISTCLSRGNGSSLSSLGKEPRLVTSFAGSAGDTATYRSEATILVSRGDEGEKRDDNGIRSLLSRRRGVGTLSLSKGVSSVTEQKEDEDGKEEDKSRSESQMEMGATAITTSDTAPRGMALVEEVKAGCLPPSNAKYTCCVAGRSPRQLLPRHATMFSYPGPPRPTIPEEPDSAHLTSDQCGALSPVLSSFAHGITGHTTVLSSGRSNSVASGGSGHGDRVAPPAPVTVTSKTINNTTTSSSTNTFTTTTTTTTHSEDRNKRKNVRPRPEIPDHLYRRWAALLPPHTRSGNYQYKQKQETRGPDTIKDCSNTHGIPGESTESVTAFEFSPPSKEVSSPADSLELQADFFQNIAQHTLGIPSGGLGGGRREGGRGPPPSRPPRSRQDHLEKLRKCTERLKTPSPDKKALADSGSSSSEAAAVGGNFDSIPPRLHKSKKRSNEPRSVINRHPSLGKSPSLPPNLPSNQPQISLSEEESAHRISPIPRTSVNTEYSIPSSKREDEDLINESIAKLPPLPKQEPRLVIPPRVIPFRSASVSQVDVRSDGSFFLRSSKSPTSIRLYPFCKDYWGSNTLPRCKPQVTTVEREEGGTTERHHLPLGAAASIGDMTNVGGKGASSASEKLESKSKSESELSVAGLNNNDGGGSPKVDLQNIRDNLLTKKGEAAERQSVNKDDEEGKIKYGDKIRGRSLGETRSEEKEQYKEVHDNKEEKCFLEKFNNERNQNDAEQDNREDTVLHQENEMSDVNDDAIVGFTSLVTAMNVNIDIDTPLLSALSVDLPYEPSNNTARKLESKLLDHNATGNENAEDRSDALKNISDDNKIVLDYSDGIFMKNDENEKSCKEMLERKHNESVKCKNKDTSLLSCLQEEQSQLTGNVSNTYEKENAALSEGESEILKNNSCIFPPGGDHLTPGGLEPSGDALYPSYLCQEGIYKAELCQVENQSIFDEKGYTLDISEEKEGSLNNTNSCTYLVDKTTVLSDSNVSPSSDRRQIECQVLQKEPRLSQCLVIKSGTGESGELDAYGGQGATSECRVVRSRPRLPREDSDGDSGEREASQMQYMTQVSDEGIYEEEVKSPEPRDSSDSSSQDSVGLPQEQSAESTLSNMAHLDDVPVRTGSRRRRKLTEEGSERSLTYPPPRKNSQADSIGYSSVDSNGLRSLATSGGYGERGSSEEQRSSFSLADSYLSETSQPSETHPLLLISDSRTTMDRAERKKKHHSDPSCERRGSTDALLYLSEPHLGKSTGNCSKERTSSKGVVSQASTDSEGRDERLEQPLIGSQRVCTPQVLLSGHESDGSDYPPSRTPLRNSSPIPYFPDSDSGEKSAPRSPHGPQRYSKRPLRGPYGEMLEAEMSKSKTSSTYLSDDTYLRVRDAKSCSPRPPSPVSPTVMIEGVERPSLAISGPRSLDDSALRINYSDTPDRISRRKISEDTETEATSPVGPAWESDGECTLSPLSMGPMHHRTASSPSKLFSEGGFTSEEEQELVDYYSAAERFLSRQSQQQQQRQQQHRQQQPQLQQQSPQQIGETGNSEARQTSSHEHRHSHKRHR</sequence>